<sequence>MSTIYTPKKRIYAPDDPFFEEGNIALRAIWLQKQAQSEIEYNMIKEEASNLATEFTFVEIYCDDCRIEYPDILAYELHYEAVHRNICSVCHKIFPGKEWLQLHLDEFHDVILQLKKDRGEKIYKCYVETCTKVFSSPRMRRLHLLDKHHYPKYFPFDLVYTGTLTFEQKKIRDKKNKERISRKNKEKIHDQVNDTDMMDTLTDSMSKLKIPKTISFGHRPPALPQYRQHKKTATIPSSDNTNTIKDIEMIESKPKHRRKRGPKKKKQPQLQSMIE</sequence>
<feature type="domain" description="C2H2-type" evidence="2">
    <location>
        <begin position="87"/>
        <end position="108"/>
    </location>
</feature>
<dbReference type="PANTHER" id="PTHR21354:SF0">
    <property type="entry name" value="ZINC FINGER PROTEIN 511"/>
    <property type="match status" value="1"/>
</dbReference>
<dbReference type="SMART" id="SM00355">
    <property type="entry name" value="ZnF_C2H2"/>
    <property type="match status" value="3"/>
</dbReference>
<evidence type="ECO:0000313" key="3">
    <source>
        <dbReference type="EMBL" id="KAG2204911.1"/>
    </source>
</evidence>
<feature type="compositionally biased region" description="Basic residues" evidence="1">
    <location>
        <begin position="254"/>
        <end position="267"/>
    </location>
</feature>
<dbReference type="PANTHER" id="PTHR21354">
    <property type="entry name" value="ZINC FINGER PROTEIN 511"/>
    <property type="match status" value="1"/>
</dbReference>
<protein>
    <recommendedName>
        <fullName evidence="2">C2H2-type domain-containing protein</fullName>
    </recommendedName>
</protein>
<evidence type="ECO:0000256" key="1">
    <source>
        <dbReference type="SAM" id="MobiDB-lite"/>
    </source>
</evidence>
<name>A0A8H7R5P9_9FUNG</name>
<dbReference type="InterPro" id="IPR039258">
    <property type="entry name" value="ZNF511"/>
</dbReference>
<feature type="domain" description="C2H2-type" evidence="2">
    <location>
        <begin position="125"/>
        <end position="149"/>
    </location>
</feature>
<dbReference type="OrthoDB" id="18440at2759"/>
<comment type="caution">
    <text evidence="3">The sequence shown here is derived from an EMBL/GenBank/DDBJ whole genome shotgun (WGS) entry which is preliminary data.</text>
</comment>
<organism evidence="3 4">
    <name type="scientific">Mucor plumbeus</name>
    <dbReference type="NCBI Taxonomy" id="97098"/>
    <lineage>
        <taxon>Eukaryota</taxon>
        <taxon>Fungi</taxon>
        <taxon>Fungi incertae sedis</taxon>
        <taxon>Mucoromycota</taxon>
        <taxon>Mucoromycotina</taxon>
        <taxon>Mucoromycetes</taxon>
        <taxon>Mucorales</taxon>
        <taxon>Mucorineae</taxon>
        <taxon>Mucoraceae</taxon>
        <taxon>Mucor</taxon>
    </lineage>
</organism>
<accession>A0A8H7R5P9</accession>
<dbReference type="PROSITE" id="PS00028">
    <property type="entry name" value="ZINC_FINGER_C2H2_1"/>
    <property type="match status" value="2"/>
</dbReference>
<keyword evidence="4" id="KW-1185">Reference proteome</keyword>
<reference evidence="3" key="1">
    <citation type="submission" date="2020-12" db="EMBL/GenBank/DDBJ databases">
        <title>Metabolic potential, ecology and presence of endohyphal bacteria is reflected in genomic diversity of Mucoromycotina.</title>
        <authorList>
            <person name="Muszewska A."/>
            <person name="Okrasinska A."/>
            <person name="Steczkiewicz K."/>
            <person name="Drgas O."/>
            <person name="Orlowska M."/>
            <person name="Perlinska-Lenart U."/>
            <person name="Aleksandrzak-Piekarczyk T."/>
            <person name="Szatraj K."/>
            <person name="Zielenkiewicz U."/>
            <person name="Pilsyk S."/>
            <person name="Malc E."/>
            <person name="Mieczkowski P."/>
            <person name="Kruszewska J.S."/>
            <person name="Biernat P."/>
            <person name="Pawlowska J."/>
        </authorList>
    </citation>
    <scope>NUCLEOTIDE SEQUENCE</scope>
    <source>
        <strain evidence="3">CBS 226.32</strain>
    </source>
</reference>
<evidence type="ECO:0000313" key="4">
    <source>
        <dbReference type="Proteomes" id="UP000650833"/>
    </source>
</evidence>
<proteinExistence type="predicted"/>
<gene>
    <name evidence="3" type="ORF">INT46_002680</name>
</gene>
<feature type="region of interest" description="Disordered" evidence="1">
    <location>
        <begin position="218"/>
        <end position="275"/>
    </location>
</feature>
<dbReference type="AlphaFoldDB" id="A0A8H7R5P9"/>
<dbReference type="EMBL" id="JAEPRC010000185">
    <property type="protein sequence ID" value="KAG2204911.1"/>
    <property type="molecule type" value="Genomic_DNA"/>
</dbReference>
<dbReference type="Proteomes" id="UP000650833">
    <property type="component" value="Unassembled WGS sequence"/>
</dbReference>
<dbReference type="InterPro" id="IPR013087">
    <property type="entry name" value="Znf_C2H2_type"/>
</dbReference>
<dbReference type="Gene3D" id="3.30.160.60">
    <property type="entry name" value="Classic Zinc Finger"/>
    <property type="match status" value="1"/>
</dbReference>
<evidence type="ECO:0000259" key="2">
    <source>
        <dbReference type="PROSITE" id="PS00028"/>
    </source>
</evidence>
<feature type="compositionally biased region" description="Polar residues" evidence="1">
    <location>
        <begin position="234"/>
        <end position="244"/>
    </location>
</feature>